<dbReference type="Gramene" id="TVU11393">
    <property type="protein sequence ID" value="TVU11393"/>
    <property type="gene ID" value="EJB05_44978"/>
</dbReference>
<protein>
    <submittedName>
        <fullName evidence="1">Uncharacterized protein</fullName>
    </submittedName>
</protein>
<dbReference type="EMBL" id="RWGY01000039">
    <property type="protein sequence ID" value="TVU11393.1"/>
    <property type="molecule type" value="Genomic_DNA"/>
</dbReference>
<name>A0A5J9TJ06_9POAL</name>
<gene>
    <name evidence="1" type="ORF">EJB05_44978</name>
</gene>
<comment type="caution">
    <text evidence="1">The sequence shown here is derived from an EMBL/GenBank/DDBJ whole genome shotgun (WGS) entry which is preliminary data.</text>
</comment>
<evidence type="ECO:0000313" key="1">
    <source>
        <dbReference type="EMBL" id="TVU11393.1"/>
    </source>
</evidence>
<organism evidence="1 2">
    <name type="scientific">Eragrostis curvula</name>
    <name type="common">weeping love grass</name>
    <dbReference type="NCBI Taxonomy" id="38414"/>
    <lineage>
        <taxon>Eukaryota</taxon>
        <taxon>Viridiplantae</taxon>
        <taxon>Streptophyta</taxon>
        <taxon>Embryophyta</taxon>
        <taxon>Tracheophyta</taxon>
        <taxon>Spermatophyta</taxon>
        <taxon>Magnoliopsida</taxon>
        <taxon>Liliopsida</taxon>
        <taxon>Poales</taxon>
        <taxon>Poaceae</taxon>
        <taxon>PACMAD clade</taxon>
        <taxon>Chloridoideae</taxon>
        <taxon>Eragrostideae</taxon>
        <taxon>Eragrostidinae</taxon>
        <taxon>Eragrostis</taxon>
    </lineage>
</organism>
<dbReference type="Proteomes" id="UP000324897">
    <property type="component" value="Chromosome 3"/>
</dbReference>
<accession>A0A5J9TJ06</accession>
<proteinExistence type="predicted"/>
<feature type="non-terminal residue" evidence="1">
    <location>
        <position position="1"/>
    </location>
</feature>
<evidence type="ECO:0000313" key="2">
    <source>
        <dbReference type="Proteomes" id="UP000324897"/>
    </source>
</evidence>
<sequence length="108" mass="11541">RKLCIALSVLPPCTRSQEQTVFQLLNSTYYLFLVATSCPFQNLTPRAFCSGGAGQDLVRGRGESMRACALAAKRFAIDLSQLVLDCGEEIDQGRKEGASSAILPGGEG</sequence>
<reference evidence="1 2" key="1">
    <citation type="journal article" date="2019" name="Sci. Rep.">
        <title>A high-quality genome of Eragrostis curvula grass provides insights into Poaceae evolution and supports new strategies to enhance forage quality.</title>
        <authorList>
            <person name="Carballo J."/>
            <person name="Santos B.A.C.M."/>
            <person name="Zappacosta D."/>
            <person name="Garbus I."/>
            <person name="Selva J.P."/>
            <person name="Gallo C.A."/>
            <person name="Diaz A."/>
            <person name="Albertini E."/>
            <person name="Caccamo M."/>
            <person name="Echenique V."/>
        </authorList>
    </citation>
    <scope>NUCLEOTIDE SEQUENCE [LARGE SCALE GENOMIC DNA]</scope>
    <source>
        <strain evidence="2">cv. Victoria</strain>
        <tissue evidence="1">Leaf</tissue>
    </source>
</reference>
<dbReference type="AlphaFoldDB" id="A0A5J9TJ06"/>
<keyword evidence="2" id="KW-1185">Reference proteome</keyword>